<sequence length="86" mass="9330">MDSIPNSPFPGSWHPFYPSHPGSCVASPCPPSPFLQMRGALARAAEAGPSWHRADQKSRWEAAGASQVTGEDGVPTAMQPWSWKQR</sequence>
<protein>
    <submittedName>
        <fullName evidence="2">Uncharacterized protein</fullName>
    </submittedName>
</protein>
<accession>L5KU09</accession>
<keyword evidence="3" id="KW-1185">Reference proteome</keyword>
<dbReference type="AlphaFoldDB" id="L5KU09"/>
<gene>
    <name evidence="2" type="ORF">PAL_GLEAN10016403</name>
</gene>
<dbReference type="InParanoid" id="L5KU09"/>
<organism evidence="2 3">
    <name type="scientific">Pteropus alecto</name>
    <name type="common">Black flying fox</name>
    <dbReference type="NCBI Taxonomy" id="9402"/>
    <lineage>
        <taxon>Eukaryota</taxon>
        <taxon>Metazoa</taxon>
        <taxon>Chordata</taxon>
        <taxon>Craniata</taxon>
        <taxon>Vertebrata</taxon>
        <taxon>Euteleostomi</taxon>
        <taxon>Mammalia</taxon>
        <taxon>Eutheria</taxon>
        <taxon>Laurasiatheria</taxon>
        <taxon>Chiroptera</taxon>
        <taxon>Yinpterochiroptera</taxon>
        <taxon>Pteropodoidea</taxon>
        <taxon>Pteropodidae</taxon>
        <taxon>Pteropodinae</taxon>
        <taxon>Pteropus</taxon>
    </lineage>
</organism>
<dbReference type="EMBL" id="KB030554">
    <property type="protein sequence ID" value="ELK14934.1"/>
    <property type="molecule type" value="Genomic_DNA"/>
</dbReference>
<evidence type="ECO:0000256" key="1">
    <source>
        <dbReference type="SAM" id="MobiDB-lite"/>
    </source>
</evidence>
<reference evidence="3" key="1">
    <citation type="journal article" date="2013" name="Science">
        <title>Comparative analysis of bat genomes provides insight into the evolution of flight and immunity.</title>
        <authorList>
            <person name="Zhang G."/>
            <person name="Cowled C."/>
            <person name="Shi Z."/>
            <person name="Huang Z."/>
            <person name="Bishop-Lilly K.A."/>
            <person name="Fang X."/>
            <person name="Wynne J.W."/>
            <person name="Xiong Z."/>
            <person name="Baker M.L."/>
            <person name="Zhao W."/>
            <person name="Tachedjian M."/>
            <person name="Zhu Y."/>
            <person name="Zhou P."/>
            <person name="Jiang X."/>
            <person name="Ng J."/>
            <person name="Yang L."/>
            <person name="Wu L."/>
            <person name="Xiao J."/>
            <person name="Feng Y."/>
            <person name="Chen Y."/>
            <person name="Sun X."/>
            <person name="Zhang Y."/>
            <person name="Marsh G.A."/>
            <person name="Crameri G."/>
            <person name="Broder C.C."/>
            <person name="Frey K.G."/>
            <person name="Wang L.F."/>
            <person name="Wang J."/>
        </authorList>
    </citation>
    <scope>NUCLEOTIDE SEQUENCE [LARGE SCALE GENOMIC DNA]</scope>
</reference>
<evidence type="ECO:0000313" key="2">
    <source>
        <dbReference type="EMBL" id="ELK14934.1"/>
    </source>
</evidence>
<feature type="region of interest" description="Disordered" evidence="1">
    <location>
        <begin position="46"/>
        <end position="86"/>
    </location>
</feature>
<name>L5KU09_PTEAL</name>
<evidence type="ECO:0000313" key="3">
    <source>
        <dbReference type="Proteomes" id="UP000010552"/>
    </source>
</evidence>
<proteinExistence type="predicted"/>
<dbReference type="Proteomes" id="UP000010552">
    <property type="component" value="Unassembled WGS sequence"/>
</dbReference>